<dbReference type="RefSeq" id="WP_075261344.1">
    <property type="nucleotide sequence ID" value="NZ_JBCNEI010000064.1"/>
</dbReference>
<keyword evidence="2" id="KW-1185">Reference proteome</keyword>
<organism evidence="1 2">
    <name type="scientific">Geobacillus thermocatenulatus</name>
    <dbReference type="NCBI Taxonomy" id="33938"/>
    <lineage>
        <taxon>Bacteria</taxon>
        <taxon>Bacillati</taxon>
        <taxon>Bacillota</taxon>
        <taxon>Bacilli</taxon>
        <taxon>Bacillales</taxon>
        <taxon>Anoxybacillaceae</taxon>
        <taxon>Geobacillus</taxon>
        <taxon>Geobacillus thermoleovorans group</taxon>
    </lineage>
</organism>
<gene>
    <name evidence="1" type="ORF">B9L19_13885</name>
</gene>
<dbReference type="AlphaFoldDB" id="A0AA91TD99"/>
<sequence length="135" mass="15019">MTQPMRDAGGRRFGQKMDSEPLMLVGQRSLKEWAVWMEVVKPSPAGDAKTAAQLVGMTLMEGNVQLLLFEIGNSGAGPKWPAQTAGAPLVGMKAENEWVTIEWQYGWRQERPLAVLRNTRIHQPSMSGHCWTGEQ</sequence>
<dbReference type="Proteomes" id="UP000198378">
    <property type="component" value="Unassembled WGS sequence"/>
</dbReference>
<comment type="caution">
    <text evidence="1">The sequence shown here is derived from an EMBL/GenBank/DDBJ whole genome shotgun (WGS) entry which is preliminary data.</text>
</comment>
<reference evidence="1 2" key="1">
    <citation type="submission" date="2017-05" db="EMBL/GenBank/DDBJ databases">
        <title>The genome sequence of Geobacillus thermocatenulatus DSM 730.</title>
        <authorList>
            <person name="Ramaloko W.T."/>
            <person name="Koen N."/>
            <person name="Polliack S."/>
            <person name="Aliyu H."/>
            <person name="Lebre P."/>
            <person name="Mohr T."/>
            <person name="Oswald F."/>
            <person name="Zwick M."/>
            <person name="Neumann A."/>
            <person name="Syldatk C."/>
            <person name="Cowan D."/>
            <person name="De Maayer P."/>
        </authorList>
    </citation>
    <scope>NUCLEOTIDE SEQUENCE [LARGE SCALE GENOMIC DNA]</scope>
    <source>
        <strain evidence="1 2">BGSC 93A1</strain>
    </source>
</reference>
<evidence type="ECO:0000313" key="2">
    <source>
        <dbReference type="Proteomes" id="UP000198378"/>
    </source>
</evidence>
<evidence type="ECO:0000313" key="1">
    <source>
        <dbReference type="EMBL" id="OXB86603.1"/>
    </source>
</evidence>
<name>A0AA91TD99_9BACL</name>
<dbReference type="EMBL" id="NEWK01000002">
    <property type="protein sequence ID" value="OXB86603.1"/>
    <property type="molecule type" value="Genomic_DNA"/>
</dbReference>
<proteinExistence type="predicted"/>
<protein>
    <submittedName>
        <fullName evidence="1">Uncharacterized protein</fullName>
    </submittedName>
</protein>
<accession>A0AA91TD99</accession>